<dbReference type="InterPro" id="IPR013792">
    <property type="entry name" value="RNA3'P_cycl/enolpyr_Trfase_a/b"/>
</dbReference>
<evidence type="ECO:0000259" key="1">
    <source>
        <dbReference type="Pfam" id="PF01137"/>
    </source>
</evidence>
<dbReference type="FunCoup" id="I3EIU5">
    <property type="interactions" value="167"/>
</dbReference>
<dbReference type="Proteomes" id="UP000002872">
    <property type="component" value="Unassembled WGS sequence"/>
</dbReference>
<gene>
    <name evidence="3" type="ORF">NEQG_00961</name>
</gene>
<dbReference type="GO" id="GO:0004521">
    <property type="term" value="F:RNA endonuclease activity"/>
    <property type="evidence" value="ECO:0007669"/>
    <property type="project" value="TreeGrafter"/>
</dbReference>
<accession>I3EIU5</accession>
<dbReference type="InterPro" id="IPR037136">
    <property type="entry name" value="RNA3'_phos_cyclase_dom_sf"/>
</dbReference>
<dbReference type="InParanoid" id="I3EIU5"/>
<evidence type="ECO:0000313" key="3">
    <source>
        <dbReference type="EMBL" id="EIJ89142.1"/>
    </source>
</evidence>
<feature type="domain" description="RNA 3'-terminal phosphate cyclase" evidence="1">
    <location>
        <begin position="35"/>
        <end position="322"/>
    </location>
</feature>
<keyword evidence="4" id="KW-1185">Reference proteome</keyword>
<dbReference type="InterPro" id="IPR000228">
    <property type="entry name" value="RNA3'_term_phos_cyc"/>
</dbReference>
<dbReference type="SUPFAM" id="SSF55205">
    <property type="entry name" value="EPT/RTPC-like"/>
    <property type="match status" value="1"/>
</dbReference>
<dbReference type="GO" id="GO:0000479">
    <property type="term" value="P:endonucleolytic cleavage of tricistronic rRNA transcript (SSU-rRNA, 5.8S rRNA, LSU-rRNA)"/>
    <property type="evidence" value="ECO:0007669"/>
    <property type="project" value="TreeGrafter"/>
</dbReference>
<dbReference type="Gene3D" id="3.65.10.20">
    <property type="entry name" value="RNA 3'-terminal phosphate cyclase domain"/>
    <property type="match status" value="1"/>
</dbReference>
<feature type="domain" description="RNA 3'-terminal phosphate cyclase insert" evidence="2">
    <location>
        <begin position="166"/>
        <end position="236"/>
    </location>
</feature>
<reference evidence="3" key="1">
    <citation type="submission" date="2011-01" db="EMBL/GenBank/DDBJ databases">
        <title>The Genome Sequence of Nematocida parisii strain ERTm3.</title>
        <authorList>
            <consortium name="The Broad Institute Genome Sequencing Platform"/>
            <consortium name="The Broad Institute Genome Sequencing Center for Infectious Disease"/>
            <person name="Cuomo C."/>
            <person name="Troemel E."/>
            <person name="Young S.K."/>
            <person name="Zeng Q."/>
            <person name="Gargeya S."/>
            <person name="Fitzgerald M."/>
            <person name="Haas B."/>
            <person name="Abouelleil A."/>
            <person name="Alvarado L."/>
            <person name="Arachchi H.M."/>
            <person name="Berlin A."/>
            <person name="Chapman S.B."/>
            <person name="Gearin G."/>
            <person name="Goldberg J."/>
            <person name="Griggs A."/>
            <person name="Gujja S."/>
            <person name="Hansen M."/>
            <person name="Heiman D."/>
            <person name="Howarth C."/>
            <person name="Larimer J."/>
            <person name="Lui A."/>
            <person name="MacDonald P.J.P."/>
            <person name="McCowen C."/>
            <person name="Montmayeur A."/>
            <person name="Murphy C."/>
            <person name="Neiman D."/>
            <person name="Pearson M."/>
            <person name="Priest M."/>
            <person name="Roberts A."/>
            <person name="Saif S."/>
            <person name="Shea T."/>
            <person name="Sisk P."/>
            <person name="Stolte C."/>
            <person name="Sykes S."/>
            <person name="Wortman J."/>
            <person name="Nusbaum C."/>
            <person name="Birren B."/>
        </authorList>
    </citation>
    <scope>NUCLEOTIDE SEQUENCE</scope>
    <source>
        <strain evidence="3">ERTm3</strain>
    </source>
</reference>
<dbReference type="VEuPathDB" id="MicrosporidiaDB:NEQG_00961"/>
<proteinExistence type="predicted"/>
<dbReference type="Pfam" id="PF05189">
    <property type="entry name" value="RTC_insert"/>
    <property type="match status" value="1"/>
</dbReference>
<dbReference type="PANTHER" id="PTHR11096:SF1">
    <property type="entry name" value="RNA 3'-TERMINAL PHOSPHATE CYCLASE-LIKE PROTEIN"/>
    <property type="match status" value="1"/>
</dbReference>
<protein>
    <submittedName>
        <fullName evidence="3">RNA 3'-terminal phosphate cyclase</fullName>
    </submittedName>
</protein>
<dbReference type="Gene3D" id="3.30.360.20">
    <property type="entry name" value="RNA 3'-terminal phosphate cyclase, insert domain"/>
    <property type="match status" value="1"/>
</dbReference>
<name>I3EIU5_NEMP3</name>
<dbReference type="HOGENOM" id="CLU_774083_0_0_1"/>
<organism evidence="3 4">
    <name type="scientific">Nematocida parisii (strain ERTm3)</name>
    <name type="common">Nematode killer fungus</name>
    <dbReference type="NCBI Taxonomy" id="935791"/>
    <lineage>
        <taxon>Eukaryota</taxon>
        <taxon>Fungi</taxon>
        <taxon>Fungi incertae sedis</taxon>
        <taxon>Microsporidia</taxon>
        <taxon>Nematocida</taxon>
    </lineage>
</organism>
<dbReference type="OMA" id="HHQMLVL"/>
<dbReference type="AlphaFoldDB" id="I3EIU5"/>
<dbReference type="InterPro" id="IPR036553">
    <property type="entry name" value="RPTC_insert"/>
</dbReference>
<evidence type="ECO:0000259" key="2">
    <source>
        <dbReference type="Pfam" id="PF05189"/>
    </source>
</evidence>
<dbReference type="Pfam" id="PF01137">
    <property type="entry name" value="RTC"/>
    <property type="match status" value="1"/>
</dbReference>
<evidence type="ECO:0000313" key="4">
    <source>
        <dbReference type="Proteomes" id="UP000002872"/>
    </source>
</evidence>
<dbReference type="STRING" id="935791.I3EIU5"/>
<sequence length="358" mass="39861">MEISSNEPKIALTLSSICKRTIHLKKQSDDESNNATSEYIQILKKLSAGASIKEERDEYIYTPGTINGGELSFQCVHNTIPDVIIALLPLVPFCRIPIRLTLKGTTNKKEFTSIDMVRAMYCKILSQFGVVAEVKINTRALYPSQNGEVLFMAETATSLSPVILSHREELRRIIGINYSAKINSDTVHTVSNVAREHLSQISSSVKIYNDIGNSKTTSGTPGQGSVLLAFGHNSIYAVEYTVDGTDSLVELTAEERINKLVQVFYKNIRSSGSYSHTVQYFIFILLSLTTVDASSVIIRRISQKDKEVLLLLEKIMKYTYTVEPYIKTEKDINSGIPDNLLVIKSCGVGYTNIFKPIQ</sequence>
<dbReference type="EMBL" id="GL870877">
    <property type="protein sequence ID" value="EIJ89142.1"/>
    <property type="molecule type" value="Genomic_DNA"/>
</dbReference>
<dbReference type="InterPro" id="IPR023797">
    <property type="entry name" value="RNA3'_phos_cyclase_dom"/>
</dbReference>
<dbReference type="OrthoDB" id="1911237at2759"/>
<dbReference type="PANTHER" id="PTHR11096">
    <property type="entry name" value="RNA 3' TERMINAL PHOSPHATE CYCLASE"/>
    <property type="match status" value="1"/>
</dbReference>
<dbReference type="InterPro" id="IPR013791">
    <property type="entry name" value="RNA3'-term_phos_cycl_insert"/>
</dbReference>
<dbReference type="GO" id="GO:0005730">
    <property type="term" value="C:nucleolus"/>
    <property type="evidence" value="ECO:0007669"/>
    <property type="project" value="TreeGrafter"/>
</dbReference>